<accession>A0A9P8SMS5</accession>
<dbReference type="InterPro" id="IPR052254">
    <property type="entry name" value="CUL4-DDB1_E3_ligase_receptor"/>
</dbReference>
<dbReference type="OrthoDB" id="128867at2759"/>
<dbReference type="InterPro" id="IPR015943">
    <property type="entry name" value="WD40/YVTN_repeat-like_dom_sf"/>
</dbReference>
<dbReference type="PANTHER" id="PTHR44472:SF1">
    <property type="entry name" value="DDB1 AND CUL4 ASSOCIATED FACTOR 4"/>
    <property type="match status" value="1"/>
</dbReference>
<dbReference type="AlphaFoldDB" id="A0A9P8SMS5"/>
<dbReference type="EMBL" id="JAIZPD010000002">
    <property type="protein sequence ID" value="KAH0966441.1"/>
    <property type="molecule type" value="Genomic_DNA"/>
</dbReference>
<evidence type="ECO:0000256" key="1">
    <source>
        <dbReference type="ARBA" id="ARBA00022574"/>
    </source>
</evidence>
<keyword evidence="1" id="KW-0853">WD repeat</keyword>
<evidence type="ECO:0000256" key="2">
    <source>
        <dbReference type="ARBA" id="ARBA00022737"/>
    </source>
</evidence>
<dbReference type="GO" id="GO:0080008">
    <property type="term" value="C:Cul4-RING E3 ubiquitin ligase complex"/>
    <property type="evidence" value="ECO:0007669"/>
    <property type="project" value="TreeGrafter"/>
</dbReference>
<dbReference type="Gene3D" id="2.130.10.10">
    <property type="entry name" value="YVTN repeat-like/Quinoprotein amine dehydrogenase"/>
    <property type="match status" value="1"/>
</dbReference>
<dbReference type="GeneID" id="68350979"/>
<comment type="caution">
    <text evidence="3">The sequence shown here is derived from an EMBL/GenBank/DDBJ whole genome shotgun (WGS) entry which is preliminary data.</text>
</comment>
<protein>
    <submittedName>
        <fullName evidence="3">Myocyte-specific enhancer factor 2d</fullName>
    </submittedName>
</protein>
<organism evidence="3 4">
    <name type="scientific">Hirsutella rhossiliensis</name>
    <dbReference type="NCBI Taxonomy" id="111463"/>
    <lineage>
        <taxon>Eukaryota</taxon>
        <taxon>Fungi</taxon>
        <taxon>Dikarya</taxon>
        <taxon>Ascomycota</taxon>
        <taxon>Pezizomycotina</taxon>
        <taxon>Sordariomycetes</taxon>
        <taxon>Hypocreomycetidae</taxon>
        <taxon>Hypocreales</taxon>
        <taxon>Ophiocordycipitaceae</taxon>
        <taxon>Hirsutella</taxon>
    </lineage>
</organism>
<sequence>MPADIPGYYYDEARNKYFKIEKAHTAPASAAWSADAVKKRKADDAARQGVRRRAHLIRRHIKRHALRRDVVADGLLSRQTNSEPDWARIDDGDLAAAAWAGAVVSKGCVPFVPSFARPSFANMPCFYVGGDDDKTGLGVAYATLDEETLVGSYIPLDDNHSIAFDRERPGTLERGPSFRTEMIRCPQMSSIKYHKPSHKILLTSREPDHSCGLYFFSPPLSPADDARPHWLLGETNHYQRLSIRHRLRDEWLVHQSTPAPPNSDLLCVIGTNAGILRVRSNETMAWIAPQSAPKGQHLPQEIFDQDFQHSNHNVLLAGGRKPRLWITDLRTSESEWTYVRHASSIAHVRSLNPHQIIVAGLENTMALYDMRFFAQQPNGVRPLLSFPSYRNEAYFQAGWDVSPDLGVVAAAHDDGTVKLFSLTSGRLLRSRALDGIRTETPVKALMFQQMPREKVPSLFVGEGPSLKKYSFGAPDLYDEA</sequence>
<reference evidence="3" key="1">
    <citation type="submission" date="2021-09" db="EMBL/GenBank/DDBJ databases">
        <title>A high-quality genome of the endoparasitic fungus Hirsutella rhossiliensis with a comparison of Hirsutella genomes reveals transposable elements contributing to genome size variation.</title>
        <authorList>
            <person name="Lin R."/>
            <person name="Jiao Y."/>
            <person name="Sun X."/>
            <person name="Ling J."/>
            <person name="Xie B."/>
            <person name="Cheng X."/>
        </authorList>
    </citation>
    <scope>NUCLEOTIDE SEQUENCE</scope>
    <source>
        <strain evidence="3">HR02</strain>
    </source>
</reference>
<proteinExistence type="predicted"/>
<gene>
    <name evidence="3" type="ORF">HRG_01850</name>
</gene>
<dbReference type="InterPro" id="IPR036322">
    <property type="entry name" value="WD40_repeat_dom_sf"/>
</dbReference>
<dbReference type="SUPFAM" id="SSF50978">
    <property type="entry name" value="WD40 repeat-like"/>
    <property type="match status" value="1"/>
</dbReference>
<dbReference type="PANTHER" id="PTHR44472">
    <property type="entry name" value="DDB1- AND CUL4-ASSOCIATED FACTOR 4-RELATED"/>
    <property type="match status" value="1"/>
</dbReference>
<name>A0A9P8SMS5_9HYPO</name>
<keyword evidence="4" id="KW-1185">Reference proteome</keyword>
<evidence type="ECO:0000313" key="4">
    <source>
        <dbReference type="Proteomes" id="UP000824596"/>
    </source>
</evidence>
<evidence type="ECO:0000313" key="3">
    <source>
        <dbReference type="EMBL" id="KAH0966441.1"/>
    </source>
</evidence>
<dbReference type="RefSeq" id="XP_044723954.1">
    <property type="nucleotide sequence ID" value="XM_044860321.1"/>
</dbReference>
<keyword evidence="2" id="KW-0677">Repeat</keyword>
<dbReference type="Proteomes" id="UP000824596">
    <property type="component" value="Unassembled WGS sequence"/>
</dbReference>